<keyword evidence="7" id="KW-0807">Transducer</keyword>
<organism evidence="10 11">
    <name type="scientific">Adineta ricciae</name>
    <name type="common">Rotifer</name>
    <dbReference type="NCBI Taxonomy" id="249248"/>
    <lineage>
        <taxon>Eukaryota</taxon>
        <taxon>Metazoa</taxon>
        <taxon>Spiralia</taxon>
        <taxon>Gnathifera</taxon>
        <taxon>Rotifera</taxon>
        <taxon>Eurotatoria</taxon>
        <taxon>Bdelloidea</taxon>
        <taxon>Adinetida</taxon>
        <taxon>Adinetidae</taxon>
        <taxon>Adineta</taxon>
    </lineage>
</organism>
<sequence>MSTSSLVIKIQQFQRVFSLYTNNSIFVLGIIGNIFNILAFTKLKLFRGNRCAFYLTIESIANIYLICYAGVLVLVSEIAQINLASTSIIWCKLQTTLGQPARLFIGSIVCFEALDQYLSTHYRRHLRQLSTFALAQISIIAVSFVWILQSIPYIIFYDIVPSFGCIITNHSLVYYYSYVYYIFLNGLLPICTASVFSLLAYRNVRRLVRRQLPIERRRLDRQMTAMIFARVIMFVVLSLPYTIFRIYLLNLNGLVIDTIHNAINQLTTVLVNALLSCNFSLSFYVFVTISSRFRRQVRQLLLRQCWRSMKRCLHFDLNSVQPIGVVSDTSDWQSQ</sequence>
<keyword evidence="6" id="KW-0675">Receptor</keyword>
<evidence type="ECO:0000256" key="8">
    <source>
        <dbReference type="SAM" id="Phobius"/>
    </source>
</evidence>
<feature type="transmembrane region" description="Helical" evidence="8">
    <location>
        <begin position="225"/>
        <end position="249"/>
    </location>
</feature>
<comment type="caution">
    <text evidence="10">The sequence shown here is derived from an EMBL/GenBank/DDBJ whole genome shotgun (WGS) entry which is preliminary data.</text>
</comment>
<dbReference type="PANTHER" id="PTHR24243">
    <property type="entry name" value="G-PROTEIN COUPLED RECEPTOR"/>
    <property type="match status" value="1"/>
</dbReference>
<accession>A0A815W640</accession>
<name>A0A815W640_ADIRI</name>
<dbReference type="Gene3D" id="1.20.1070.10">
    <property type="entry name" value="Rhodopsin 7-helix transmembrane proteins"/>
    <property type="match status" value="1"/>
</dbReference>
<proteinExistence type="predicted"/>
<dbReference type="SUPFAM" id="SSF81321">
    <property type="entry name" value="Family A G protein-coupled receptor-like"/>
    <property type="match status" value="1"/>
</dbReference>
<keyword evidence="2 8" id="KW-0812">Transmembrane</keyword>
<comment type="subcellular location">
    <subcellularLocation>
        <location evidence="1">Membrane</location>
        <topology evidence="1">Multi-pass membrane protein</topology>
    </subcellularLocation>
</comment>
<dbReference type="EMBL" id="CAJNOR010004969">
    <property type="protein sequence ID" value="CAF1537948.1"/>
    <property type="molecule type" value="Genomic_DNA"/>
</dbReference>
<evidence type="ECO:0000313" key="10">
    <source>
        <dbReference type="EMBL" id="CAF1537948.1"/>
    </source>
</evidence>
<evidence type="ECO:0000256" key="5">
    <source>
        <dbReference type="ARBA" id="ARBA00023136"/>
    </source>
</evidence>
<feature type="transmembrane region" description="Helical" evidence="8">
    <location>
        <begin position="52"/>
        <end position="75"/>
    </location>
</feature>
<dbReference type="InterPro" id="IPR017452">
    <property type="entry name" value="GPCR_Rhodpsn_7TM"/>
</dbReference>
<protein>
    <recommendedName>
        <fullName evidence="9">G-protein coupled receptors family 1 profile domain-containing protein</fullName>
    </recommendedName>
</protein>
<feature type="transmembrane region" description="Helical" evidence="8">
    <location>
        <begin position="182"/>
        <end position="204"/>
    </location>
</feature>
<evidence type="ECO:0000256" key="7">
    <source>
        <dbReference type="ARBA" id="ARBA00023224"/>
    </source>
</evidence>
<evidence type="ECO:0000256" key="2">
    <source>
        <dbReference type="ARBA" id="ARBA00022692"/>
    </source>
</evidence>
<reference evidence="10" key="1">
    <citation type="submission" date="2021-02" db="EMBL/GenBank/DDBJ databases">
        <authorList>
            <person name="Nowell W R."/>
        </authorList>
    </citation>
    <scope>NUCLEOTIDE SEQUENCE</scope>
</reference>
<evidence type="ECO:0000256" key="4">
    <source>
        <dbReference type="ARBA" id="ARBA00023040"/>
    </source>
</evidence>
<keyword evidence="4" id="KW-0297">G-protein coupled receptor</keyword>
<feature type="transmembrane region" description="Helical" evidence="8">
    <location>
        <begin position="129"/>
        <end position="148"/>
    </location>
</feature>
<keyword evidence="5 8" id="KW-0472">Membrane</keyword>
<dbReference type="Proteomes" id="UP000663828">
    <property type="component" value="Unassembled WGS sequence"/>
</dbReference>
<feature type="transmembrane region" description="Helical" evidence="8">
    <location>
        <begin position="269"/>
        <end position="289"/>
    </location>
</feature>
<dbReference type="GO" id="GO:0005886">
    <property type="term" value="C:plasma membrane"/>
    <property type="evidence" value="ECO:0007669"/>
    <property type="project" value="TreeGrafter"/>
</dbReference>
<evidence type="ECO:0000256" key="1">
    <source>
        <dbReference type="ARBA" id="ARBA00004141"/>
    </source>
</evidence>
<keyword evidence="11" id="KW-1185">Reference proteome</keyword>
<dbReference type="AlphaFoldDB" id="A0A815W640"/>
<feature type="transmembrane region" description="Helical" evidence="8">
    <location>
        <begin position="20"/>
        <end position="40"/>
    </location>
</feature>
<evidence type="ECO:0000259" key="9">
    <source>
        <dbReference type="PROSITE" id="PS50262"/>
    </source>
</evidence>
<gene>
    <name evidence="10" type="ORF">XAT740_LOCUS41964</name>
</gene>
<dbReference type="PANTHER" id="PTHR24243:SF230">
    <property type="entry name" value="G-PROTEIN COUPLED RECEPTORS FAMILY 1 PROFILE DOMAIN-CONTAINING PROTEIN"/>
    <property type="match status" value="1"/>
</dbReference>
<evidence type="ECO:0000256" key="3">
    <source>
        <dbReference type="ARBA" id="ARBA00022989"/>
    </source>
</evidence>
<evidence type="ECO:0000313" key="11">
    <source>
        <dbReference type="Proteomes" id="UP000663828"/>
    </source>
</evidence>
<evidence type="ECO:0000256" key="6">
    <source>
        <dbReference type="ARBA" id="ARBA00023170"/>
    </source>
</evidence>
<dbReference type="PROSITE" id="PS50262">
    <property type="entry name" value="G_PROTEIN_RECEP_F1_2"/>
    <property type="match status" value="1"/>
</dbReference>
<keyword evidence="3 8" id="KW-1133">Transmembrane helix</keyword>
<dbReference type="GO" id="GO:0004930">
    <property type="term" value="F:G protein-coupled receptor activity"/>
    <property type="evidence" value="ECO:0007669"/>
    <property type="project" value="UniProtKB-KW"/>
</dbReference>
<feature type="domain" description="G-protein coupled receptors family 1 profile" evidence="9">
    <location>
        <begin position="32"/>
        <end position="286"/>
    </location>
</feature>